<dbReference type="PANTHER" id="PTHR42791:SF2">
    <property type="entry name" value="N-ACETYLTRANSFERASE DOMAIN-CONTAINING PROTEIN"/>
    <property type="match status" value="1"/>
</dbReference>
<sequence>MAPAAPDFGPLRLASPRDISRIGVVATAGFRYSPVFDWERPYHESHPGDTILSYCQEFSSDMKNPARIVLVAIDKFDSKENSKTKAKIPSDNGWEAPAPSEPVIVGVASWKLNSRSPRQGSFQNDDAPYPDLPINPNRDKHSGHCALFGDRAEEAENKYFQNWLTMEMLVVHPAYWNRGHGTRLTQWGLDLAKVDNTRSGVIATQMGQTLYRGIGWKNLADVHIAGDEVVPGGVTVSAMMFKPKRQRMFLSLLLTLITAVQRLHKRWSKAKASQEKIYPYQGSELGLLQEK</sequence>
<evidence type="ECO:0000259" key="2">
    <source>
        <dbReference type="Pfam" id="PF00583"/>
    </source>
</evidence>
<evidence type="ECO:0000313" key="4">
    <source>
        <dbReference type="Proteomes" id="UP000766486"/>
    </source>
</evidence>
<dbReference type="InterPro" id="IPR052523">
    <property type="entry name" value="Trichothecene_AcTrans"/>
</dbReference>
<accession>A0ABY6UHM1</accession>
<dbReference type="EMBL" id="CABFNS010000823">
    <property type="protein sequence ID" value="VUC30722.1"/>
    <property type="molecule type" value="Genomic_DNA"/>
</dbReference>
<gene>
    <name evidence="3" type="ORF">CLO192961_LOCUS291860</name>
</gene>
<dbReference type="Pfam" id="PF00583">
    <property type="entry name" value="Acetyltransf_1"/>
    <property type="match status" value="1"/>
</dbReference>
<dbReference type="CDD" id="cd04301">
    <property type="entry name" value="NAT_SF"/>
    <property type="match status" value="1"/>
</dbReference>
<organism evidence="3 4">
    <name type="scientific">Bionectria ochroleuca</name>
    <name type="common">Gliocladium roseum</name>
    <dbReference type="NCBI Taxonomy" id="29856"/>
    <lineage>
        <taxon>Eukaryota</taxon>
        <taxon>Fungi</taxon>
        <taxon>Dikarya</taxon>
        <taxon>Ascomycota</taxon>
        <taxon>Pezizomycotina</taxon>
        <taxon>Sordariomycetes</taxon>
        <taxon>Hypocreomycetidae</taxon>
        <taxon>Hypocreales</taxon>
        <taxon>Bionectriaceae</taxon>
        <taxon>Clonostachys</taxon>
    </lineage>
</organism>
<dbReference type="PANTHER" id="PTHR42791">
    <property type="entry name" value="GNAT FAMILY ACETYLTRANSFERASE"/>
    <property type="match status" value="1"/>
</dbReference>
<reference evidence="3 4" key="1">
    <citation type="submission" date="2019-06" db="EMBL/GenBank/DDBJ databases">
        <authorList>
            <person name="Broberg M."/>
        </authorList>
    </citation>
    <scope>NUCLEOTIDE SEQUENCE [LARGE SCALE GENOMIC DNA]</scope>
</reference>
<dbReference type="InterPro" id="IPR016181">
    <property type="entry name" value="Acyl_CoA_acyltransferase"/>
</dbReference>
<proteinExistence type="predicted"/>
<dbReference type="SUPFAM" id="SSF55729">
    <property type="entry name" value="Acyl-CoA N-acyltransferases (Nat)"/>
    <property type="match status" value="1"/>
</dbReference>
<evidence type="ECO:0000256" key="1">
    <source>
        <dbReference type="SAM" id="MobiDB-lite"/>
    </source>
</evidence>
<protein>
    <recommendedName>
        <fullName evidence="2">N-acetyltransferase domain-containing protein</fullName>
    </recommendedName>
</protein>
<comment type="caution">
    <text evidence="3">The sequence shown here is derived from an EMBL/GenBank/DDBJ whole genome shotgun (WGS) entry which is preliminary data.</text>
</comment>
<feature type="region of interest" description="Disordered" evidence="1">
    <location>
        <begin position="116"/>
        <end position="136"/>
    </location>
</feature>
<keyword evidence="4" id="KW-1185">Reference proteome</keyword>
<name>A0ABY6UHM1_BIOOC</name>
<dbReference type="InterPro" id="IPR000182">
    <property type="entry name" value="GNAT_dom"/>
</dbReference>
<dbReference type="Gene3D" id="3.40.630.30">
    <property type="match status" value="1"/>
</dbReference>
<dbReference type="Proteomes" id="UP000766486">
    <property type="component" value="Unassembled WGS sequence"/>
</dbReference>
<evidence type="ECO:0000313" key="3">
    <source>
        <dbReference type="EMBL" id="VUC30722.1"/>
    </source>
</evidence>
<feature type="domain" description="N-acetyltransferase" evidence="2">
    <location>
        <begin position="152"/>
        <end position="195"/>
    </location>
</feature>